<dbReference type="AlphaFoldDB" id="A0A3P6PQN0"/>
<organism evidence="1 2">
    <name type="scientific">Dibothriocephalus latus</name>
    <name type="common">Fish tapeworm</name>
    <name type="synonym">Diphyllobothrium latum</name>
    <dbReference type="NCBI Taxonomy" id="60516"/>
    <lineage>
        <taxon>Eukaryota</taxon>
        <taxon>Metazoa</taxon>
        <taxon>Spiralia</taxon>
        <taxon>Lophotrochozoa</taxon>
        <taxon>Platyhelminthes</taxon>
        <taxon>Cestoda</taxon>
        <taxon>Eucestoda</taxon>
        <taxon>Diphyllobothriidea</taxon>
        <taxon>Diphyllobothriidae</taxon>
        <taxon>Dibothriocephalus</taxon>
    </lineage>
</organism>
<accession>A0A3P6PQN0</accession>
<evidence type="ECO:0000313" key="1">
    <source>
        <dbReference type="EMBL" id="VDK34500.1"/>
    </source>
</evidence>
<evidence type="ECO:0000313" key="2">
    <source>
        <dbReference type="Proteomes" id="UP000281553"/>
    </source>
</evidence>
<keyword evidence="2" id="KW-1185">Reference proteome</keyword>
<protein>
    <submittedName>
        <fullName evidence="1">Uncharacterized protein</fullName>
    </submittedName>
</protein>
<gene>
    <name evidence="1" type="ORF">DILT_LOCUS589</name>
</gene>
<dbReference type="PANTHER" id="PTHR44147:SF2">
    <property type="entry name" value="DEHYDROGENASE_REDUCTASE SDR FAMILY MEMBER 1"/>
    <property type="match status" value="1"/>
</dbReference>
<name>A0A3P6PQN0_DIBLA</name>
<dbReference type="Proteomes" id="UP000281553">
    <property type="component" value="Unassembled WGS sequence"/>
</dbReference>
<reference evidence="1 2" key="1">
    <citation type="submission" date="2018-11" db="EMBL/GenBank/DDBJ databases">
        <authorList>
            <consortium name="Pathogen Informatics"/>
        </authorList>
    </citation>
    <scope>NUCLEOTIDE SEQUENCE [LARGE SCALE GENOMIC DNA]</scope>
</reference>
<proteinExistence type="predicted"/>
<dbReference type="EMBL" id="UYRU01002616">
    <property type="protein sequence ID" value="VDK34500.1"/>
    <property type="molecule type" value="Genomic_DNA"/>
</dbReference>
<sequence>MPVSDTGTANLCFETSLFYIDGLVCESPELTGIVIAHLLAEPKEKLLARSGRVVFVSDTALEMGIRDTDGKWPTSLRSLRFLLEANGRTSLARTVPEFMRLPYSAFNQLGSKF</sequence>
<dbReference type="PANTHER" id="PTHR44147">
    <property type="entry name" value="DEHYDROGENASE/REDUCTASE SDR FAMILY MEMBER 1"/>
    <property type="match status" value="1"/>
</dbReference>